<sequence length="47" mass="5585">MQFMIWWFEEIASAMVMPANVPLWMDSMKKWKEWFTDTACAGITPRA</sequence>
<dbReference type="OrthoDB" id="5985440at2759"/>
<accession>L8E7Q3</accession>
<proteinExistence type="predicted"/>
<gene>
    <name evidence="1" type="primary">LAMB1</name>
</gene>
<dbReference type="ChiTaRS" id="LAMB1">
    <property type="organism name" value="human"/>
</dbReference>
<reference evidence="1" key="1">
    <citation type="journal article" date="2013" name="PLoS ONE">
        <title>Direct detection of alternative open reading frames translation products in human significantly expands the proteome.</title>
        <authorList>
            <person name="Vanderperre B."/>
            <person name="Lucier J.-F."/>
            <person name="Motard J."/>
            <person name="Tremblay G."/>
            <person name="Vanderperre S."/>
            <person name="Wisztorski M."/>
            <person name="Salzet M."/>
            <person name="Boisvert F.-M."/>
            <person name="Roucou X."/>
        </authorList>
    </citation>
    <scope>NUCLEOTIDE SEQUENCE</scope>
</reference>
<protein>
    <submittedName>
        <fullName evidence="1">Alternative protein LAMB1</fullName>
    </submittedName>
</protein>
<evidence type="ECO:0000313" key="1">
    <source>
        <dbReference type="EMBL" id="CCQ43174.1"/>
    </source>
</evidence>
<dbReference type="AlphaFoldDB" id="L8E7Q3"/>
<organism evidence="1">
    <name type="scientific">Homo sapiens</name>
    <name type="common">Human</name>
    <dbReference type="NCBI Taxonomy" id="9606"/>
    <lineage>
        <taxon>Eukaryota</taxon>
        <taxon>Metazoa</taxon>
        <taxon>Chordata</taxon>
        <taxon>Craniata</taxon>
        <taxon>Vertebrata</taxon>
        <taxon>Euteleostomi</taxon>
        <taxon>Mammalia</taxon>
        <taxon>Eutheria</taxon>
        <taxon>Euarchontoglires</taxon>
        <taxon>Primates</taxon>
        <taxon>Haplorrhini</taxon>
        <taxon>Catarrhini</taxon>
        <taxon>Hominidae</taxon>
        <taxon>Homo</taxon>
    </lineage>
</organism>
<dbReference type="EMBL" id="HF583677">
    <property type="protein sequence ID" value="CCQ43174.1"/>
    <property type="molecule type" value="Genomic_DNA"/>
</dbReference>
<name>L8E7Q3_HUMAN</name>